<dbReference type="AlphaFoldDB" id="A0A699U0A1"/>
<dbReference type="EMBL" id="BKCJ011281351">
    <property type="protein sequence ID" value="GFD14719.1"/>
    <property type="molecule type" value="Genomic_DNA"/>
</dbReference>
<feature type="compositionally biased region" description="Polar residues" evidence="1">
    <location>
        <begin position="73"/>
        <end position="83"/>
    </location>
</feature>
<organism evidence="2">
    <name type="scientific">Tanacetum cinerariifolium</name>
    <name type="common">Dalmatian daisy</name>
    <name type="synonym">Chrysanthemum cinerariifolium</name>
    <dbReference type="NCBI Taxonomy" id="118510"/>
    <lineage>
        <taxon>Eukaryota</taxon>
        <taxon>Viridiplantae</taxon>
        <taxon>Streptophyta</taxon>
        <taxon>Embryophyta</taxon>
        <taxon>Tracheophyta</taxon>
        <taxon>Spermatophyta</taxon>
        <taxon>Magnoliopsida</taxon>
        <taxon>eudicotyledons</taxon>
        <taxon>Gunneridae</taxon>
        <taxon>Pentapetalae</taxon>
        <taxon>asterids</taxon>
        <taxon>campanulids</taxon>
        <taxon>Asterales</taxon>
        <taxon>Asteraceae</taxon>
        <taxon>Asteroideae</taxon>
        <taxon>Anthemideae</taxon>
        <taxon>Anthemidinae</taxon>
        <taxon>Tanacetum</taxon>
    </lineage>
</organism>
<reference evidence="2" key="1">
    <citation type="journal article" date="2019" name="Sci. Rep.">
        <title>Draft genome of Tanacetum cinerariifolium, the natural source of mosquito coil.</title>
        <authorList>
            <person name="Yamashiro T."/>
            <person name="Shiraishi A."/>
            <person name="Satake H."/>
            <person name="Nakayama K."/>
        </authorList>
    </citation>
    <scope>NUCLEOTIDE SEQUENCE</scope>
</reference>
<feature type="compositionally biased region" description="Basic and acidic residues" evidence="1">
    <location>
        <begin position="10"/>
        <end position="19"/>
    </location>
</feature>
<gene>
    <name evidence="2" type="ORF">Tci_886688</name>
</gene>
<proteinExistence type="predicted"/>
<evidence type="ECO:0000256" key="1">
    <source>
        <dbReference type="SAM" id="MobiDB-lite"/>
    </source>
</evidence>
<feature type="region of interest" description="Disordered" evidence="1">
    <location>
        <begin position="1"/>
        <end position="83"/>
    </location>
</feature>
<feature type="non-terminal residue" evidence="2">
    <location>
        <position position="83"/>
    </location>
</feature>
<feature type="non-terminal residue" evidence="2">
    <location>
        <position position="1"/>
    </location>
</feature>
<name>A0A699U0A1_TANCI</name>
<accession>A0A699U0A1</accession>
<feature type="compositionally biased region" description="Basic and acidic residues" evidence="1">
    <location>
        <begin position="33"/>
        <end position="45"/>
    </location>
</feature>
<protein>
    <submittedName>
        <fullName evidence="2">Uncharacterized protein</fullName>
    </submittedName>
</protein>
<comment type="caution">
    <text evidence="2">The sequence shown here is derived from an EMBL/GenBank/DDBJ whole genome shotgun (WGS) entry which is preliminary data.</text>
</comment>
<evidence type="ECO:0000313" key="2">
    <source>
        <dbReference type="EMBL" id="GFD14719.1"/>
    </source>
</evidence>
<sequence length="83" mass="8724">EINANAGKAGQEKASDHEYILLPFMPLSTQSSDNKDASEVPDKGNEGVSKGSGINDQEKTDSSTQDVDIAEPSINTASTNINT</sequence>